<protein>
    <submittedName>
        <fullName evidence="7">Putative ABC transport system permease protein</fullName>
    </submittedName>
</protein>
<feature type="transmembrane region" description="Helical" evidence="6">
    <location>
        <begin position="224"/>
        <end position="246"/>
    </location>
</feature>
<evidence type="ECO:0000256" key="5">
    <source>
        <dbReference type="ARBA" id="ARBA00023136"/>
    </source>
</evidence>
<proteinExistence type="inferred from homology"/>
<comment type="caution">
    <text evidence="7">The sequence shown here is derived from an EMBL/GenBank/DDBJ whole genome shotgun (WGS) entry which is preliminary data.</text>
</comment>
<evidence type="ECO:0000313" key="8">
    <source>
        <dbReference type="Proteomes" id="UP000317893"/>
    </source>
</evidence>
<evidence type="ECO:0000256" key="6">
    <source>
        <dbReference type="SAM" id="Phobius"/>
    </source>
</evidence>
<feature type="transmembrane region" description="Helical" evidence="6">
    <location>
        <begin position="200"/>
        <end position="218"/>
    </location>
</feature>
<name>A0A542E6P6_9MICO</name>
<keyword evidence="3 6" id="KW-0812">Transmembrane</keyword>
<feature type="transmembrane region" description="Helical" evidence="6">
    <location>
        <begin position="20"/>
        <end position="41"/>
    </location>
</feature>
<dbReference type="RefSeq" id="WP_141850155.1">
    <property type="nucleotide sequence ID" value="NZ_BAAAPR010000018.1"/>
</dbReference>
<comment type="subcellular location">
    <subcellularLocation>
        <location evidence="1">Membrane</location>
        <topology evidence="1">Multi-pass membrane protein</topology>
    </subcellularLocation>
</comment>
<dbReference type="PANTHER" id="PTHR30028">
    <property type="entry name" value="UPF0014 INNER MEMBRANE PROTEIN YBBM-RELATED"/>
    <property type="match status" value="1"/>
</dbReference>
<dbReference type="GO" id="GO:0005886">
    <property type="term" value="C:plasma membrane"/>
    <property type="evidence" value="ECO:0007669"/>
    <property type="project" value="TreeGrafter"/>
</dbReference>
<evidence type="ECO:0000313" key="7">
    <source>
        <dbReference type="EMBL" id="TQJ11011.1"/>
    </source>
</evidence>
<feature type="transmembrane region" description="Helical" evidence="6">
    <location>
        <begin position="101"/>
        <end position="125"/>
    </location>
</feature>
<sequence>MTALAPSAALVDLHGTAGYVRLVVVVAALAALAAAVAHVGGLGSPWRQLGAAGRATVQLGVVGLLIAAVLASWWLTLGFVALMLGVASVTAGRRLVPRGRWWVAAVPVVTGAVPVGAALLATGLVPLTEVSVVPVLGILIGNAMTATVLSGRRTLDALRTRRGEVEAALSIGLLERDARLLVGRDDAALALLPGLDQTRTVGLVTLPGAFVGVLLGGASPLQAAAVQLVVLAALLLVQAVAVLLTLELVARDTLR</sequence>
<keyword evidence="8" id="KW-1185">Reference proteome</keyword>
<gene>
    <name evidence="7" type="ORF">FB458_4159</name>
</gene>
<dbReference type="Pfam" id="PF03649">
    <property type="entry name" value="UPF0014"/>
    <property type="match status" value="1"/>
</dbReference>
<evidence type="ECO:0000256" key="3">
    <source>
        <dbReference type="ARBA" id="ARBA00022692"/>
    </source>
</evidence>
<reference evidence="7 8" key="1">
    <citation type="submission" date="2019-06" db="EMBL/GenBank/DDBJ databases">
        <title>Sequencing the genomes of 1000 actinobacteria strains.</title>
        <authorList>
            <person name="Klenk H.-P."/>
        </authorList>
    </citation>
    <scope>NUCLEOTIDE SEQUENCE [LARGE SCALE GENOMIC DNA]</scope>
    <source>
        <strain evidence="7 8">DSM 18607</strain>
    </source>
</reference>
<evidence type="ECO:0000256" key="1">
    <source>
        <dbReference type="ARBA" id="ARBA00004141"/>
    </source>
</evidence>
<dbReference type="OrthoDB" id="3212530at2"/>
<dbReference type="EMBL" id="VFMN01000001">
    <property type="protein sequence ID" value="TQJ11011.1"/>
    <property type="molecule type" value="Genomic_DNA"/>
</dbReference>
<keyword evidence="5 6" id="KW-0472">Membrane</keyword>
<dbReference type="Proteomes" id="UP000317893">
    <property type="component" value="Unassembled WGS sequence"/>
</dbReference>
<feature type="transmembrane region" description="Helical" evidence="6">
    <location>
        <begin position="61"/>
        <end position="89"/>
    </location>
</feature>
<comment type="similarity">
    <text evidence="2">Belongs to the UPF0014 family.</text>
</comment>
<keyword evidence="4 6" id="KW-1133">Transmembrane helix</keyword>
<feature type="transmembrane region" description="Helical" evidence="6">
    <location>
        <begin position="131"/>
        <end position="151"/>
    </location>
</feature>
<dbReference type="PANTHER" id="PTHR30028:SF0">
    <property type="entry name" value="PROTEIN ALUMINUM SENSITIVE 3"/>
    <property type="match status" value="1"/>
</dbReference>
<dbReference type="AlphaFoldDB" id="A0A542E6P6"/>
<organism evidence="7 8">
    <name type="scientific">Lapillicoccus jejuensis</name>
    <dbReference type="NCBI Taxonomy" id="402171"/>
    <lineage>
        <taxon>Bacteria</taxon>
        <taxon>Bacillati</taxon>
        <taxon>Actinomycetota</taxon>
        <taxon>Actinomycetes</taxon>
        <taxon>Micrococcales</taxon>
        <taxon>Intrasporangiaceae</taxon>
        <taxon>Lapillicoccus</taxon>
    </lineage>
</organism>
<evidence type="ECO:0000256" key="4">
    <source>
        <dbReference type="ARBA" id="ARBA00022989"/>
    </source>
</evidence>
<dbReference type="InterPro" id="IPR005226">
    <property type="entry name" value="UPF0014_fam"/>
</dbReference>
<accession>A0A542E6P6</accession>
<evidence type="ECO:0000256" key="2">
    <source>
        <dbReference type="ARBA" id="ARBA00005268"/>
    </source>
</evidence>